<dbReference type="Proteomes" id="UP000323011">
    <property type="component" value="Unassembled WGS sequence"/>
</dbReference>
<proteinExistence type="predicted"/>
<name>A0A5A8C6Y9_CAFRO</name>
<keyword evidence="1" id="KW-0106">Calcium</keyword>
<evidence type="ECO:0000256" key="1">
    <source>
        <dbReference type="ARBA" id="ARBA00022837"/>
    </source>
</evidence>
<evidence type="ECO:0000313" key="4">
    <source>
        <dbReference type="EMBL" id="KAA0147870.1"/>
    </source>
</evidence>
<feature type="region of interest" description="Disordered" evidence="2">
    <location>
        <begin position="1297"/>
        <end position="1326"/>
    </location>
</feature>
<evidence type="ECO:0000259" key="3">
    <source>
        <dbReference type="PROSITE" id="PS50222"/>
    </source>
</evidence>
<accession>A0A5A8C6Y9</accession>
<dbReference type="PANTHER" id="PTHR14095:SF0">
    <property type="entry name" value="MIP22305P"/>
    <property type="match status" value="1"/>
</dbReference>
<dbReference type="InterPro" id="IPR018247">
    <property type="entry name" value="EF_Hand_1_Ca_BS"/>
</dbReference>
<dbReference type="GO" id="GO:0005509">
    <property type="term" value="F:calcium ion binding"/>
    <property type="evidence" value="ECO:0007669"/>
    <property type="project" value="InterPro"/>
</dbReference>
<feature type="compositionally biased region" description="Low complexity" evidence="2">
    <location>
        <begin position="403"/>
        <end position="416"/>
    </location>
</feature>
<sequence length="1326" mass="137317">MAAMPRLTEIDGASDEETDPAPPIITESAPREWREAVRAATDAACNSLDALLPRDAWTSQVERMAAIAALSGRQPRRSPKTVMGVWPQVVNESLLTNLCRLPAQSKELVAAARQAQMERPRVVPTHTPSRAVEATAPRFAVVVARVFDFEDYWRGPAHERVRDQAVADRVARQHAAVAAAAAWRGAALFSMSSSLGGSAARIVEWLASPDGLAASFAAAVAIMASPEGVVRFGHDDGGGAGFSRRMSAAGQQTLLSAPTSGGASTLAGPSGALTTGRGGCVSLPEETSNLVLGPLFDASVVLSPALSSLPEDVSLSQAQCDEFLRGLRGIARADCKGRPDAPDGETSPDLLTLAGRPGDSAARGASVVLSANGDTLVGPTVISSSSVLAFGSAASSGTELRHSAGSGSAAGARAEALSPEDRGVEGQSRPPADPEAGPAVTLLQILRWWSPQLDGNDDAALRVKLLHIFRKPLPPTPEASAAVVARGRGRSTTKHGAAASASFDTPEERSEALRRLRRVADGRVVEHVVEALTAMRDGAMSHLVTGTAFRGNASGLLRSRLSIRSGRQSLLGMRAPMSAGFGSAPASPLHRPRSSTVQSADHATDGGEVVFPALHSLLRQAADANCGRGHHGAGHLPLSPSSPGAGFRLGSSSPGARASTGGGDGLLSGLGRAGAAITGGAGLPHAALGSSASSIEGAAMAAASSALCNSPSAPARGANFGRPGREPSLTGSPVGPGGLGLSGGFASGVLLSPPPRARLSGGSFASSASSRRSMPLPTAPTLIAGPGTVQRALSEQVGRRHRRGEDRRPPVAALLRRGDPSPSHWRNPASPMTTPLAHGPPSVSPGGQVAMLTRNVVSMSEMRPLVEALVDHHQDTAELAADETKRARYVTTVLARLVCILHGHTRCDVSASEVLDSNIADVFRVCTRRTLDHVVPFRPAEADAIAHRFDAIDRHGRGIIEFADVEAHYEGWLRAGSPYPAPFVVPLELVRRAMQGHARQLASGRTGYFCFEDWVFFELAQADSMADTSIDYWFRLLDEDGDGVLSHADVRRCFRLVGDAVRQAAHLPEDTPATQAAAAAAEAERLGSAAAGRRFTGEAALLMRVDSIVRSRRDCADAAPLPAEARARSRAASSAANSAATSDTGVEDLLAGERAPWAASPSRGGSEESGFAAAPATGGGLSSLGLRPAGERLRAGAGASVLPADFRGVAAFPSGSAAAAAAASSGAAVGSPGGHPFSDLVELHPHAMASSPPRHHGVWDETTAPPPITALFLKWARLGNQLFDAFVRLYSRHPDRTERAKDWHQRVAAHSPPLPDPADTDDDAVS</sequence>
<feature type="region of interest" description="Disordered" evidence="2">
    <location>
        <begin position="334"/>
        <end position="357"/>
    </location>
</feature>
<dbReference type="GO" id="GO:0019888">
    <property type="term" value="F:protein phosphatase regulator activity"/>
    <property type="evidence" value="ECO:0007669"/>
    <property type="project" value="TreeGrafter"/>
</dbReference>
<dbReference type="InterPro" id="IPR002048">
    <property type="entry name" value="EF_hand_dom"/>
</dbReference>
<dbReference type="EMBL" id="VLTN01000060">
    <property type="protein sequence ID" value="KAA0147870.1"/>
    <property type="molecule type" value="Genomic_DNA"/>
</dbReference>
<feature type="domain" description="EF-hand" evidence="3">
    <location>
        <begin position="1025"/>
        <end position="1060"/>
    </location>
</feature>
<dbReference type="SUPFAM" id="SSF47473">
    <property type="entry name" value="EF-hand"/>
    <property type="match status" value="1"/>
</dbReference>
<feature type="region of interest" description="Disordered" evidence="2">
    <location>
        <begin position="759"/>
        <end position="846"/>
    </location>
</feature>
<organism evidence="4 5">
    <name type="scientific">Cafeteria roenbergensis</name>
    <name type="common">Marine flagellate</name>
    <dbReference type="NCBI Taxonomy" id="33653"/>
    <lineage>
        <taxon>Eukaryota</taxon>
        <taxon>Sar</taxon>
        <taxon>Stramenopiles</taxon>
        <taxon>Bigyra</taxon>
        <taxon>Opalozoa</taxon>
        <taxon>Bicosoecida</taxon>
        <taxon>Cafeteriaceae</taxon>
        <taxon>Cafeteria</taxon>
    </lineage>
</organism>
<feature type="region of interest" description="Disordered" evidence="2">
    <location>
        <begin position="628"/>
        <end position="663"/>
    </location>
</feature>
<reference evidence="4 5" key="1">
    <citation type="submission" date="2019-07" db="EMBL/GenBank/DDBJ databases">
        <title>Genomes of Cafeteria roenbergensis.</title>
        <authorList>
            <person name="Fischer M.G."/>
            <person name="Hackl T."/>
            <person name="Roman M."/>
        </authorList>
    </citation>
    <scope>NUCLEOTIDE SEQUENCE [LARGE SCALE GENOMIC DNA]</scope>
    <source>
        <strain evidence="4 5">BVI</strain>
    </source>
</reference>
<evidence type="ECO:0000256" key="2">
    <source>
        <dbReference type="SAM" id="MobiDB-lite"/>
    </source>
</evidence>
<dbReference type="PANTHER" id="PTHR14095">
    <property type="entry name" value="PHOSPHATASE 2A REGULATORY SUBUNIT-RELATED"/>
    <property type="match status" value="1"/>
</dbReference>
<gene>
    <name evidence="4" type="ORF">FNF29_07083</name>
</gene>
<dbReference type="InterPro" id="IPR011992">
    <property type="entry name" value="EF-hand-dom_pair"/>
</dbReference>
<evidence type="ECO:0000313" key="5">
    <source>
        <dbReference type="Proteomes" id="UP000323011"/>
    </source>
</evidence>
<feature type="region of interest" description="Disordered" evidence="2">
    <location>
        <begin position="1155"/>
        <end position="1177"/>
    </location>
</feature>
<dbReference type="Gene3D" id="1.10.238.10">
    <property type="entry name" value="EF-hand"/>
    <property type="match status" value="1"/>
</dbReference>
<dbReference type="OMA" id="ETAMEYW"/>
<dbReference type="PROSITE" id="PS50222">
    <property type="entry name" value="EF_HAND_2"/>
    <property type="match status" value="1"/>
</dbReference>
<comment type="caution">
    <text evidence="4">The sequence shown here is derived from an EMBL/GenBank/DDBJ whole genome shotgun (WGS) entry which is preliminary data.</text>
</comment>
<feature type="compositionally biased region" description="Low complexity" evidence="2">
    <location>
        <begin position="759"/>
        <end position="773"/>
    </location>
</feature>
<dbReference type="GO" id="GO:0000159">
    <property type="term" value="C:protein phosphatase type 2A complex"/>
    <property type="evidence" value="ECO:0007669"/>
    <property type="project" value="TreeGrafter"/>
</dbReference>
<keyword evidence="5" id="KW-1185">Reference proteome</keyword>
<feature type="region of interest" description="Disordered" evidence="2">
    <location>
        <begin position="581"/>
        <end position="602"/>
    </location>
</feature>
<dbReference type="PROSITE" id="PS00018">
    <property type="entry name" value="EF_HAND_1"/>
    <property type="match status" value="1"/>
</dbReference>
<feature type="region of interest" description="Disordered" evidence="2">
    <location>
        <begin position="398"/>
        <end position="436"/>
    </location>
</feature>
<feature type="region of interest" description="Disordered" evidence="2">
    <location>
        <begin position="1"/>
        <end position="26"/>
    </location>
</feature>
<protein>
    <recommendedName>
        <fullName evidence="3">EF-hand domain-containing protein</fullName>
    </recommendedName>
</protein>